<dbReference type="Gene3D" id="2.30.30.60">
    <property type="match status" value="1"/>
</dbReference>
<dbReference type="Pfam" id="PF00924">
    <property type="entry name" value="MS_channel_2nd"/>
    <property type="match status" value="1"/>
</dbReference>
<feature type="domain" description="Mechanosensitive ion channel MscS C-terminal" evidence="8">
    <location>
        <begin position="333"/>
        <end position="396"/>
    </location>
</feature>
<dbReference type="InterPro" id="IPR010920">
    <property type="entry name" value="LSM_dom_sf"/>
</dbReference>
<feature type="domain" description="Mechanosensitive ion channel MscS" evidence="7">
    <location>
        <begin position="183"/>
        <end position="251"/>
    </location>
</feature>
<evidence type="ECO:0000259" key="8">
    <source>
        <dbReference type="Pfam" id="PF21082"/>
    </source>
</evidence>
<evidence type="ECO:0000256" key="4">
    <source>
        <dbReference type="ARBA" id="ARBA00022989"/>
    </source>
</evidence>
<feature type="transmembrane region" description="Helical" evidence="6">
    <location>
        <begin position="165"/>
        <end position="192"/>
    </location>
</feature>
<evidence type="ECO:0000256" key="3">
    <source>
        <dbReference type="ARBA" id="ARBA00022692"/>
    </source>
</evidence>
<dbReference type="InterPro" id="IPR030192">
    <property type="entry name" value="YbdG"/>
</dbReference>
<reference evidence="9 10" key="1">
    <citation type="submission" date="2023-04" db="EMBL/GenBank/DDBJ databases">
        <title>Fusibacter bizertensis strain WBS, isolated from littoral bottom sediments of the Arctic seas - biochemical and genomic analysis.</title>
        <authorList>
            <person name="Brioukhanov A.L."/>
        </authorList>
    </citation>
    <scope>NUCLEOTIDE SEQUENCE [LARGE SCALE GENOMIC DNA]</scope>
    <source>
        <strain evidence="9 10">WBS</strain>
    </source>
</reference>
<name>A0ABT6NFA8_9FIRM</name>
<evidence type="ECO:0000256" key="5">
    <source>
        <dbReference type="ARBA" id="ARBA00023136"/>
    </source>
</evidence>
<feature type="transmembrane region" description="Helical" evidence="6">
    <location>
        <begin position="138"/>
        <end position="159"/>
    </location>
</feature>
<organism evidence="9 10">
    <name type="scientific">Fusibacter bizertensis</name>
    <dbReference type="NCBI Taxonomy" id="1488331"/>
    <lineage>
        <taxon>Bacteria</taxon>
        <taxon>Bacillati</taxon>
        <taxon>Bacillota</taxon>
        <taxon>Clostridia</taxon>
        <taxon>Eubacteriales</taxon>
        <taxon>Eubacteriales Family XII. Incertae Sedis</taxon>
        <taxon>Fusibacter</taxon>
    </lineage>
</organism>
<keyword evidence="4 6" id="KW-1133">Transmembrane helix</keyword>
<evidence type="ECO:0000256" key="1">
    <source>
        <dbReference type="ARBA" id="ARBA00004127"/>
    </source>
</evidence>
<keyword evidence="3 6" id="KW-0812">Transmembrane</keyword>
<accession>A0ABT6NFA8</accession>
<proteinExistence type="inferred from homology"/>
<keyword evidence="5 6" id="KW-0472">Membrane</keyword>
<comment type="subcellular location">
    <subcellularLocation>
        <location evidence="1">Endomembrane system</location>
        <topology evidence="1">Multi-pass membrane protein</topology>
    </subcellularLocation>
</comment>
<keyword evidence="10" id="KW-1185">Reference proteome</keyword>
<dbReference type="InterPro" id="IPR023408">
    <property type="entry name" value="MscS_beta-dom_sf"/>
</dbReference>
<dbReference type="PANTHER" id="PTHR30414">
    <property type="entry name" value="MINICONDUCTANCE MECHANOSENSITIVE CHANNEL YBDG"/>
    <property type="match status" value="1"/>
</dbReference>
<feature type="transmembrane region" description="Helical" evidence="6">
    <location>
        <begin position="20"/>
        <end position="42"/>
    </location>
</feature>
<feature type="transmembrane region" description="Helical" evidence="6">
    <location>
        <begin position="74"/>
        <end position="90"/>
    </location>
</feature>
<evidence type="ECO:0000256" key="6">
    <source>
        <dbReference type="SAM" id="Phobius"/>
    </source>
</evidence>
<dbReference type="SUPFAM" id="SSF50182">
    <property type="entry name" value="Sm-like ribonucleoproteins"/>
    <property type="match status" value="1"/>
</dbReference>
<sequence>MIKFLEKKLSTYGLSEGLTVFAVNAIMILLIVFISVVLYFIAKKIILKMLAKFIHKSKTKWDDILLKNKVIDRMIYIIPAVVIHAFAPIFPTFQVWIQRISLCYIVFIIILVLDKFFDTLNDIYNTFKASKARPIKGYLQVGKIIVYAVGIIVIAGVLMNRSPLILIGSIGAASAVLLLIFQDSILGFVAGIQLTSNNMLQIGDWIEIPKYGVDGDVLEISLHTVKVQNWDKTIVTIPTYALVSESFKNWKGMQEAGGRRIKRSINIDMNSIKFCDEEMLERFDHINFIQDYLKRKKTEIQSYNKENIVNEISKVNGRHLTNIGTFRAYIENYLKNHPRISQEMTLMVRQLSPDEKGLPLEIYVFTNDTAWVNYEAIQADIFDHILAVISEFDLRIFQSPTGEDLKKITN</sequence>
<evidence type="ECO:0000313" key="10">
    <source>
        <dbReference type="Proteomes" id="UP001158045"/>
    </source>
</evidence>
<protein>
    <submittedName>
        <fullName evidence="9">Mechanosensitive ion channel</fullName>
    </submittedName>
</protein>
<dbReference type="PANTHER" id="PTHR30414:SF0">
    <property type="entry name" value="MINICONDUCTANCE MECHANOSENSITIVE CHANNEL YBDG"/>
    <property type="match status" value="1"/>
</dbReference>
<gene>
    <name evidence="9" type="ORF">QE109_13125</name>
</gene>
<comment type="caution">
    <text evidence="9">The sequence shown here is derived from an EMBL/GenBank/DDBJ whole genome shotgun (WGS) entry which is preliminary data.</text>
</comment>
<dbReference type="EMBL" id="JARYZI010000009">
    <property type="protein sequence ID" value="MDH8679096.1"/>
    <property type="molecule type" value="Genomic_DNA"/>
</dbReference>
<dbReference type="RefSeq" id="WP_281094993.1">
    <property type="nucleotide sequence ID" value="NZ_JARYZI010000009.1"/>
</dbReference>
<dbReference type="Pfam" id="PF21082">
    <property type="entry name" value="MS_channel_3rd"/>
    <property type="match status" value="1"/>
</dbReference>
<dbReference type="Proteomes" id="UP001158045">
    <property type="component" value="Unassembled WGS sequence"/>
</dbReference>
<feature type="transmembrane region" description="Helical" evidence="6">
    <location>
        <begin position="96"/>
        <end position="117"/>
    </location>
</feature>
<comment type="similarity">
    <text evidence="2">Belongs to the MscS (TC 1.A.23) family.</text>
</comment>
<dbReference type="InterPro" id="IPR049278">
    <property type="entry name" value="MS_channel_C"/>
</dbReference>
<dbReference type="InterPro" id="IPR006685">
    <property type="entry name" value="MscS_channel_2nd"/>
</dbReference>
<evidence type="ECO:0000259" key="7">
    <source>
        <dbReference type="Pfam" id="PF00924"/>
    </source>
</evidence>
<evidence type="ECO:0000313" key="9">
    <source>
        <dbReference type="EMBL" id="MDH8679096.1"/>
    </source>
</evidence>
<evidence type="ECO:0000256" key="2">
    <source>
        <dbReference type="ARBA" id="ARBA00008017"/>
    </source>
</evidence>